<protein>
    <submittedName>
        <fullName evidence="2">Uncharacterized protein</fullName>
    </submittedName>
</protein>
<reference evidence="2 3" key="1">
    <citation type="submission" date="2018-04" db="EMBL/GenBank/DDBJ databases">
        <title>Denitrifier Microvirgula.</title>
        <authorList>
            <person name="Anderson E."/>
            <person name="Jang J."/>
            <person name="Ishii S."/>
        </authorList>
    </citation>
    <scope>NUCLEOTIDE SEQUENCE [LARGE SCALE GENOMIC DNA]</scope>
    <source>
        <strain evidence="2 3">BE2.4</strain>
    </source>
</reference>
<evidence type="ECO:0000256" key="1">
    <source>
        <dbReference type="SAM" id="Phobius"/>
    </source>
</evidence>
<keyword evidence="1" id="KW-0812">Transmembrane</keyword>
<keyword evidence="3" id="KW-1185">Reference proteome</keyword>
<dbReference type="AlphaFoldDB" id="A0A2S0PD82"/>
<gene>
    <name evidence="2" type="ORF">DAI18_15610</name>
</gene>
<feature type="transmembrane region" description="Helical" evidence="1">
    <location>
        <begin position="6"/>
        <end position="24"/>
    </location>
</feature>
<proteinExistence type="predicted"/>
<dbReference type="STRING" id="1122240.GCA_000620105_03240"/>
<dbReference type="RefSeq" id="WP_028500129.1">
    <property type="nucleotide sequence ID" value="NZ_CALFSO010000017.1"/>
</dbReference>
<accession>A0A2S0PD82</accession>
<evidence type="ECO:0000313" key="3">
    <source>
        <dbReference type="Proteomes" id="UP000244173"/>
    </source>
</evidence>
<keyword evidence="1" id="KW-0472">Membrane</keyword>
<keyword evidence="1" id="KW-1133">Transmembrane helix</keyword>
<evidence type="ECO:0000313" key="2">
    <source>
        <dbReference type="EMBL" id="AVY95305.1"/>
    </source>
</evidence>
<sequence length="121" mass="13691">MESRKSWIIAGAVIIVALICVFVWRSGGHYPQEGPLARPDVVFRDPESGSVRQVEAYLKQKYPTAGEYRGGSWSSIVQRSDGTYMVEHKYRVWNSAGKMLDYDQTFILDAEGNILSVLDHH</sequence>
<dbReference type="KEGG" id="maer:DAI18_15610"/>
<name>A0A2S0PD82_9NEIS</name>
<dbReference type="EMBL" id="CP028519">
    <property type="protein sequence ID" value="AVY95305.1"/>
    <property type="molecule type" value="Genomic_DNA"/>
</dbReference>
<dbReference type="Proteomes" id="UP000244173">
    <property type="component" value="Chromosome"/>
</dbReference>
<organism evidence="2 3">
    <name type="scientific">Microvirgula aerodenitrificans</name>
    <dbReference type="NCBI Taxonomy" id="57480"/>
    <lineage>
        <taxon>Bacteria</taxon>
        <taxon>Pseudomonadati</taxon>
        <taxon>Pseudomonadota</taxon>
        <taxon>Betaproteobacteria</taxon>
        <taxon>Neisseriales</taxon>
        <taxon>Aquaspirillaceae</taxon>
        <taxon>Microvirgula</taxon>
    </lineage>
</organism>